<reference evidence="1 2" key="1">
    <citation type="submission" date="2019-07" db="EMBL/GenBank/DDBJ databases">
        <authorList>
            <person name="Jastrzebski P J."/>
            <person name="Paukszto L."/>
            <person name="Jastrzebski P J."/>
        </authorList>
    </citation>
    <scope>NUCLEOTIDE SEQUENCE [LARGE SCALE GENOMIC DNA]</scope>
    <source>
        <strain evidence="1 2">WMS-il1</strain>
    </source>
</reference>
<proteinExistence type="predicted"/>
<accession>A0A564XYZ3</accession>
<gene>
    <name evidence="1" type="ORF">WMSIL1_LOCUS1389</name>
</gene>
<dbReference type="Proteomes" id="UP000321570">
    <property type="component" value="Unassembled WGS sequence"/>
</dbReference>
<sequence>MSISQTILWIREVMREIKQKQDYQQLQTLLLQPPWMTRSQLCENRVLLGVIEVIID</sequence>
<organism evidence="1 2">
    <name type="scientific">Hymenolepis diminuta</name>
    <name type="common">Rat tapeworm</name>
    <dbReference type="NCBI Taxonomy" id="6216"/>
    <lineage>
        <taxon>Eukaryota</taxon>
        <taxon>Metazoa</taxon>
        <taxon>Spiralia</taxon>
        <taxon>Lophotrochozoa</taxon>
        <taxon>Platyhelminthes</taxon>
        <taxon>Cestoda</taxon>
        <taxon>Eucestoda</taxon>
        <taxon>Cyclophyllidea</taxon>
        <taxon>Hymenolepididae</taxon>
        <taxon>Hymenolepis</taxon>
    </lineage>
</organism>
<dbReference type="EMBL" id="CABIJS010000033">
    <property type="protein sequence ID" value="VUZ40222.1"/>
    <property type="molecule type" value="Genomic_DNA"/>
</dbReference>
<evidence type="ECO:0000313" key="1">
    <source>
        <dbReference type="EMBL" id="VUZ40222.1"/>
    </source>
</evidence>
<evidence type="ECO:0000313" key="2">
    <source>
        <dbReference type="Proteomes" id="UP000321570"/>
    </source>
</evidence>
<keyword evidence="2" id="KW-1185">Reference proteome</keyword>
<protein>
    <submittedName>
        <fullName evidence="1">Uncharacterized protein</fullName>
    </submittedName>
</protein>
<dbReference type="AlphaFoldDB" id="A0A564XYZ3"/>
<name>A0A564XYZ3_HYMDI</name>